<evidence type="ECO:0000256" key="3">
    <source>
        <dbReference type="ARBA" id="ARBA00022707"/>
    </source>
</evidence>
<keyword evidence="6" id="KW-1185">Reference proteome</keyword>
<evidence type="ECO:0000313" key="5">
    <source>
        <dbReference type="EMBL" id="VVD00872.1"/>
    </source>
</evidence>
<proteinExistence type="inferred from homology"/>
<dbReference type="GO" id="GO:0005794">
    <property type="term" value="C:Golgi apparatus"/>
    <property type="evidence" value="ECO:0007669"/>
    <property type="project" value="TreeGrafter"/>
</dbReference>
<reference evidence="5 6" key="1">
    <citation type="submission" date="2017-07" db="EMBL/GenBank/DDBJ databases">
        <authorList>
            <person name="Talla V."/>
            <person name="Backstrom N."/>
        </authorList>
    </citation>
    <scope>NUCLEOTIDE SEQUENCE [LARGE SCALE GENOMIC DNA]</scope>
</reference>
<dbReference type="AlphaFoldDB" id="A0A5E4QVA9"/>
<keyword evidence="4" id="KW-0449">Lipoprotein</keyword>
<evidence type="ECO:0000313" key="6">
    <source>
        <dbReference type="Proteomes" id="UP000324832"/>
    </source>
</evidence>
<dbReference type="EMBL" id="FZQP02005012">
    <property type="protein sequence ID" value="VVD00872.1"/>
    <property type="molecule type" value="Genomic_DNA"/>
</dbReference>
<evidence type="ECO:0000256" key="1">
    <source>
        <dbReference type="ARBA" id="ARBA00010603"/>
    </source>
</evidence>
<protein>
    <recommendedName>
        <fullName evidence="2">Dymeclin</fullName>
    </recommendedName>
</protein>
<comment type="similarity">
    <text evidence="1">Belongs to the dymeclin family.</text>
</comment>
<dbReference type="PANTHER" id="PTHR12895">
    <property type="entry name" value="DYMECLIN"/>
    <property type="match status" value="1"/>
</dbReference>
<accession>A0A5E4QVA9</accession>
<gene>
    <name evidence="5" type="ORF">LSINAPIS_LOCUS11422</name>
</gene>
<dbReference type="PANTHER" id="PTHR12895:SF9">
    <property type="entry name" value="DYMECLIN"/>
    <property type="match status" value="1"/>
</dbReference>
<evidence type="ECO:0000256" key="4">
    <source>
        <dbReference type="ARBA" id="ARBA00023288"/>
    </source>
</evidence>
<organism evidence="5 6">
    <name type="scientific">Leptidea sinapis</name>
    <dbReference type="NCBI Taxonomy" id="189913"/>
    <lineage>
        <taxon>Eukaryota</taxon>
        <taxon>Metazoa</taxon>
        <taxon>Ecdysozoa</taxon>
        <taxon>Arthropoda</taxon>
        <taxon>Hexapoda</taxon>
        <taxon>Insecta</taxon>
        <taxon>Pterygota</taxon>
        <taxon>Neoptera</taxon>
        <taxon>Endopterygota</taxon>
        <taxon>Lepidoptera</taxon>
        <taxon>Glossata</taxon>
        <taxon>Ditrysia</taxon>
        <taxon>Papilionoidea</taxon>
        <taxon>Pieridae</taxon>
        <taxon>Dismorphiinae</taxon>
        <taxon>Leptidea</taxon>
    </lineage>
</organism>
<keyword evidence="3" id="KW-0519">Myristate</keyword>
<dbReference type="Proteomes" id="UP000324832">
    <property type="component" value="Unassembled WGS sequence"/>
</dbReference>
<dbReference type="GO" id="GO:0007030">
    <property type="term" value="P:Golgi organization"/>
    <property type="evidence" value="ECO:0007669"/>
    <property type="project" value="TreeGrafter"/>
</dbReference>
<name>A0A5E4QVA9_9NEOP</name>
<dbReference type="InterPro" id="IPR019142">
    <property type="entry name" value="Dymeclin"/>
</dbReference>
<sequence length="92" mass="10518">MEHIAVLDEVLRMLLEIINSCLTHQLPTNLNLVYALLHKKDLFEQHSHHHIAQNIEMFKMVPVVNSESMKCCTVSRRAPSSGRVTDSRNSPI</sequence>
<evidence type="ECO:0000256" key="2">
    <source>
        <dbReference type="ARBA" id="ARBA00015736"/>
    </source>
</evidence>
<dbReference type="Pfam" id="PF09742">
    <property type="entry name" value="Dymeclin"/>
    <property type="match status" value="1"/>
</dbReference>